<dbReference type="AlphaFoldDB" id="A0A368GA66"/>
<evidence type="ECO:0008006" key="8">
    <source>
        <dbReference type="Google" id="ProtNLM"/>
    </source>
</evidence>
<dbReference type="Pfam" id="PF00118">
    <property type="entry name" value="Cpn60_TCP1"/>
    <property type="match status" value="2"/>
</dbReference>
<keyword evidence="2 5" id="KW-0547">Nucleotide-binding</keyword>
<evidence type="ECO:0000313" key="7">
    <source>
        <dbReference type="Proteomes" id="UP000252519"/>
    </source>
</evidence>
<evidence type="ECO:0000256" key="4">
    <source>
        <dbReference type="ARBA" id="ARBA00023186"/>
    </source>
</evidence>
<dbReference type="GO" id="GO:0016887">
    <property type="term" value="F:ATP hydrolysis activity"/>
    <property type="evidence" value="ECO:0007669"/>
    <property type="project" value="InterPro"/>
</dbReference>
<dbReference type="OrthoDB" id="1935484at2759"/>
<dbReference type="STRING" id="29170.A0A368GA66"/>
<evidence type="ECO:0000256" key="5">
    <source>
        <dbReference type="RuleBase" id="RU004187"/>
    </source>
</evidence>
<dbReference type="InterPro" id="IPR002194">
    <property type="entry name" value="Chaperonin_TCP-1_CS"/>
</dbReference>
<comment type="caution">
    <text evidence="6">The sequence shown here is derived from an EMBL/GenBank/DDBJ whole genome shotgun (WGS) entry which is preliminary data.</text>
</comment>
<keyword evidence="3 5" id="KW-0067">ATP-binding</keyword>
<evidence type="ECO:0000313" key="6">
    <source>
        <dbReference type="EMBL" id="RCN41303.1"/>
    </source>
</evidence>
<sequence length="262" mass="28147">MMRPPIILLKEGTENKQGKQQIISNINACQVVADSIRTTLGPRGLDKLIVDSKGKTTISNDGATILKLLDIVFPAANVMVDIAKSQDAEVGDGTTSGTFLCGICFQRTPLTGKTTISNDGATILKLLDIVFPAANVMVDIAKSQDAEVGDGTTSVVVLAAEILKRMKPFIEDGVHPQLLIRALSKASEEALKHLSELAIKIEGEKELREMLVKCAMTTLSSKLVSQERQFFAEMVVDAVNTLDESLPLNMIGIKKVNGGNLD</sequence>
<name>A0A368GA66_ANCCA</name>
<dbReference type="GO" id="GO:0005524">
    <property type="term" value="F:ATP binding"/>
    <property type="evidence" value="ECO:0007669"/>
    <property type="project" value="UniProtKB-KW"/>
</dbReference>
<gene>
    <name evidence="6" type="ORF">ANCCAN_12764</name>
</gene>
<dbReference type="InterPro" id="IPR027410">
    <property type="entry name" value="TCP-1-like_intermed_sf"/>
</dbReference>
<dbReference type="Gene3D" id="3.30.260.10">
    <property type="entry name" value="TCP-1-like chaperonin intermediate domain"/>
    <property type="match status" value="1"/>
</dbReference>
<dbReference type="PRINTS" id="PR00304">
    <property type="entry name" value="TCOMPLEXTCP1"/>
</dbReference>
<evidence type="ECO:0000256" key="1">
    <source>
        <dbReference type="ARBA" id="ARBA00008020"/>
    </source>
</evidence>
<dbReference type="SUPFAM" id="SSF54849">
    <property type="entry name" value="GroEL-intermediate domain like"/>
    <property type="match status" value="1"/>
</dbReference>
<dbReference type="PANTHER" id="PTHR11353">
    <property type="entry name" value="CHAPERONIN"/>
    <property type="match status" value="1"/>
</dbReference>
<comment type="similarity">
    <text evidence="1 5">Belongs to the TCP-1 chaperonin family.</text>
</comment>
<protein>
    <recommendedName>
        <fullName evidence="8">TCP-1/Cpn60 chaperonin family protein</fullName>
    </recommendedName>
</protein>
<dbReference type="GO" id="GO:0140662">
    <property type="term" value="F:ATP-dependent protein folding chaperone"/>
    <property type="evidence" value="ECO:0007669"/>
    <property type="project" value="InterPro"/>
</dbReference>
<organism evidence="6 7">
    <name type="scientific">Ancylostoma caninum</name>
    <name type="common">Dog hookworm</name>
    <dbReference type="NCBI Taxonomy" id="29170"/>
    <lineage>
        <taxon>Eukaryota</taxon>
        <taxon>Metazoa</taxon>
        <taxon>Ecdysozoa</taxon>
        <taxon>Nematoda</taxon>
        <taxon>Chromadorea</taxon>
        <taxon>Rhabditida</taxon>
        <taxon>Rhabditina</taxon>
        <taxon>Rhabditomorpha</taxon>
        <taxon>Strongyloidea</taxon>
        <taxon>Ancylostomatidae</taxon>
        <taxon>Ancylostomatinae</taxon>
        <taxon>Ancylostoma</taxon>
    </lineage>
</organism>
<dbReference type="InterPro" id="IPR002423">
    <property type="entry name" value="Cpn60/GroEL/TCP-1"/>
</dbReference>
<dbReference type="EMBL" id="JOJR01000242">
    <property type="protein sequence ID" value="RCN41303.1"/>
    <property type="molecule type" value="Genomic_DNA"/>
</dbReference>
<accession>A0A368GA66</accession>
<dbReference type="PROSITE" id="PS00995">
    <property type="entry name" value="TCP1_3"/>
    <property type="match status" value="2"/>
</dbReference>
<dbReference type="PROSITE" id="PS00750">
    <property type="entry name" value="TCP1_1"/>
    <property type="match status" value="1"/>
</dbReference>
<evidence type="ECO:0000256" key="2">
    <source>
        <dbReference type="ARBA" id="ARBA00022741"/>
    </source>
</evidence>
<feature type="non-terminal residue" evidence="6">
    <location>
        <position position="262"/>
    </location>
</feature>
<keyword evidence="7" id="KW-1185">Reference proteome</keyword>
<proteinExistence type="inferred from homology"/>
<dbReference type="GO" id="GO:0051082">
    <property type="term" value="F:unfolded protein binding"/>
    <property type="evidence" value="ECO:0007669"/>
    <property type="project" value="InterPro"/>
</dbReference>
<dbReference type="InterPro" id="IPR027413">
    <property type="entry name" value="GROEL-like_equatorial_sf"/>
</dbReference>
<reference evidence="6 7" key="1">
    <citation type="submission" date="2014-10" db="EMBL/GenBank/DDBJ databases">
        <title>Draft genome of the hookworm Ancylostoma caninum.</title>
        <authorList>
            <person name="Mitreva M."/>
        </authorList>
    </citation>
    <scope>NUCLEOTIDE SEQUENCE [LARGE SCALE GENOMIC DNA]</scope>
    <source>
        <strain evidence="6 7">Baltimore</strain>
    </source>
</reference>
<dbReference type="Gene3D" id="1.10.560.10">
    <property type="entry name" value="GroEL-like equatorial domain"/>
    <property type="match status" value="2"/>
</dbReference>
<dbReference type="SUPFAM" id="SSF48592">
    <property type="entry name" value="GroEL equatorial domain-like"/>
    <property type="match status" value="2"/>
</dbReference>
<dbReference type="Proteomes" id="UP000252519">
    <property type="component" value="Unassembled WGS sequence"/>
</dbReference>
<dbReference type="InterPro" id="IPR017998">
    <property type="entry name" value="Chaperone_TCP-1"/>
</dbReference>
<evidence type="ECO:0000256" key="3">
    <source>
        <dbReference type="ARBA" id="ARBA00022840"/>
    </source>
</evidence>
<keyword evidence="4 5" id="KW-0143">Chaperone</keyword>